<dbReference type="AlphaFoldDB" id="J1JVQ2"/>
<comment type="similarity">
    <text evidence="2 9">Belongs to the thioester dehydratase family. FabZ subfamily.</text>
</comment>
<dbReference type="HAMAP" id="MF_00406">
    <property type="entry name" value="FabZ"/>
    <property type="match status" value="1"/>
</dbReference>
<keyword evidence="3 9" id="KW-0963">Cytoplasm</keyword>
<dbReference type="InterPro" id="IPR013114">
    <property type="entry name" value="FabA_FabZ"/>
</dbReference>
<comment type="function">
    <text evidence="8 9">Involved in unsaturated fatty acids biosynthesis. Catalyzes the dehydration of short chain beta-hydroxyacyl-ACPs and long chain saturated and unsaturated beta-hydroxyacyl-ACPs.</text>
</comment>
<evidence type="ECO:0000313" key="10">
    <source>
        <dbReference type="EMBL" id="EJF88635.1"/>
    </source>
</evidence>
<keyword evidence="7 9" id="KW-0456">Lyase</keyword>
<evidence type="ECO:0000256" key="6">
    <source>
        <dbReference type="ARBA" id="ARBA00023098"/>
    </source>
</evidence>
<dbReference type="GO" id="GO:0006633">
    <property type="term" value="P:fatty acid biosynthetic process"/>
    <property type="evidence" value="ECO:0007669"/>
    <property type="project" value="UniProtKB-UniRule"/>
</dbReference>
<dbReference type="PANTHER" id="PTHR30272:SF1">
    <property type="entry name" value="3-HYDROXYACYL-[ACYL-CARRIER-PROTEIN] DEHYDRATASE"/>
    <property type="match status" value="1"/>
</dbReference>
<dbReference type="NCBIfam" id="TIGR01750">
    <property type="entry name" value="fabZ"/>
    <property type="match status" value="1"/>
</dbReference>
<reference evidence="10 11" key="1">
    <citation type="submission" date="2012-03" db="EMBL/GenBank/DDBJ databases">
        <title>The Genome Sequence of Bartonella tamiae Th239.</title>
        <authorList>
            <consortium name="The Broad Institute Genome Sequencing Platform"/>
            <consortium name="The Broad Institute Genome Sequencing Center for Infectious Disease"/>
            <person name="Feldgarden M."/>
            <person name="Kirby J."/>
            <person name="Kosoy M."/>
            <person name="Birtles R."/>
            <person name="Probert W.S."/>
            <person name="Chiaraviglio L."/>
            <person name="Young S.K."/>
            <person name="Zeng Q."/>
            <person name="Gargeya S."/>
            <person name="Fitzgerald M."/>
            <person name="Haas B."/>
            <person name="Abouelleil A."/>
            <person name="Alvarado L."/>
            <person name="Arachchi H.M."/>
            <person name="Berlin A."/>
            <person name="Chapman S.B."/>
            <person name="Gearin G."/>
            <person name="Goldberg J."/>
            <person name="Griggs A."/>
            <person name="Gujja S."/>
            <person name="Hansen M."/>
            <person name="Heiman D."/>
            <person name="Howarth C."/>
            <person name="Larimer J."/>
            <person name="Lui A."/>
            <person name="MacDonald P.J.P."/>
            <person name="McCowen C."/>
            <person name="Montmayeur A."/>
            <person name="Murphy C."/>
            <person name="Neiman D."/>
            <person name="Pearson M."/>
            <person name="Priest M."/>
            <person name="Roberts A."/>
            <person name="Saif S."/>
            <person name="Shea T."/>
            <person name="Sisk P."/>
            <person name="Stolte C."/>
            <person name="Sykes S."/>
            <person name="Wortman J."/>
            <person name="Nusbaum C."/>
            <person name="Birren B."/>
        </authorList>
    </citation>
    <scope>NUCLEOTIDE SEQUENCE [LARGE SCALE GENOMIC DNA]</scope>
    <source>
        <strain evidence="10 11">Th239</strain>
    </source>
</reference>
<dbReference type="OrthoDB" id="9772788at2"/>
<dbReference type="Pfam" id="PF07977">
    <property type="entry name" value="FabA"/>
    <property type="match status" value="1"/>
</dbReference>
<comment type="subcellular location">
    <subcellularLocation>
        <location evidence="1 9">Cytoplasm</location>
    </subcellularLocation>
</comment>
<proteinExistence type="inferred from homology"/>
<comment type="catalytic activity">
    <reaction evidence="9">
        <text>a (3R)-hydroxyacyl-[ACP] = a (2E)-enoyl-[ACP] + H2O</text>
        <dbReference type="Rhea" id="RHEA:13097"/>
        <dbReference type="Rhea" id="RHEA-COMP:9925"/>
        <dbReference type="Rhea" id="RHEA-COMP:9945"/>
        <dbReference type="ChEBI" id="CHEBI:15377"/>
        <dbReference type="ChEBI" id="CHEBI:78784"/>
        <dbReference type="ChEBI" id="CHEBI:78827"/>
        <dbReference type="EC" id="4.2.1.59"/>
    </reaction>
</comment>
<dbReference type="EC" id="4.2.1.59" evidence="9"/>
<dbReference type="SUPFAM" id="SSF54637">
    <property type="entry name" value="Thioesterase/thiol ester dehydrase-isomerase"/>
    <property type="match status" value="1"/>
</dbReference>
<evidence type="ECO:0000256" key="4">
    <source>
        <dbReference type="ARBA" id="ARBA00022516"/>
    </source>
</evidence>
<accession>J1JVQ2</accession>
<protein>
    <recommendedName>
        <fullName evidence="9">3-hydroxyacyl-[acyl-carrier-protein] dehydratase FabZ</fullName>
        <ecNumber evidence="9">4.2.1.59</ecNumber>
    </recommendedName>
    <alternativeName>
        <fullName evidence="9">(3R)-hydroxymyristoyl-[acyl-carrier-protein] dehydratase</fullName>
        <shortName evidence="9">(3R)-hydroxymyristoyl-ACP dehydrase</shortName>
    </alternativeName>
    <alternativeName>
        <fullName evidence="9">Beta-hydroxyacyl-ACP dehydratase</fullName>
    </alternativeName>
</protein>
<dbReference type="GO" id="GO:0016020">
    <property type="term" value="C:membrane"/>
    <property type="evidence" value="ECO:0007669"/>
    <property type="project" value="GOC"/>
</dbReference>
<dbReference type="HOGENOM" id="CLU_078912_1_2_5"/>
<evidence type="ECO:0000256" key="5">
    <source>
        <dbReference type="ARBA" id="ARBA00022556"/>
    </source>
</evidence>
<sequence length="157" mass="17182">MTNSVEQTNLNAVDIGKLLALLPHRYPFLLIDRIVDIDKDECATGIKNVTFNEPHFMGHFPENPIMPGVLIIEAMAQTAGAISLLAEGDEKPGVVYLMTVDGAKFRKPVIPGDQLKLHVKKIKQRGGIKRFSCIAEVDGHRVAEAEVAAMIAVPEEL</sequence>
<dbReference type="InterPro" id="IPR029069">
    <property type="entry name" value="HotDog_dom_sf"/>
</dbReference>
<dbReference type="RefSeq" id="WP_008039354.1">
    <property type="nucleotide sequence ID" value="NZ_JH725147.1"/>
</dbReference>
<dbReference type="STRING" id="1094558.ME5_01186"/>
<dbReference type="EMBL" id="AIMB01000008">
    <property type="protein sequence ID" value="EJF88635.1"/>
    <property type="molecule type" value="Genomic_DNA"/>
</dbReference>
<dbReference type="InterPro" id="IPR010084">
    <property type="entry name" value="FabZ"/>
</dbReference>
<evidence type="ECO:0000256" key="2">
    <source>
        <dbReference type="ARBA" id="ARBA00009174"/>
    </source>
</evidence>
<keyword evidence="5 9" id="KW-0441">Lipid A biosynthesis</keyword>
<dbReference type="eggNOG" id="COG0764">
    <property type="taxonomic scope" value="Bacteria"/>
</dbReference>
<evidence type="ECO:0000313" key="11">
    <source>
        <dbReference type="Proteomes" id="UP000008952"/>
    </source>
</evidence>
<dbReference type="PANTHER" id="PTHR30272">
    <property type="entry name" value="3-HYDROXYACYL-[ACYL-CARRIER-PROTEIN] DEHYDRATASE"/>
    <property type="match status" value="1"/>
</dbReference>
<keyword evidence="11" id="KW-1185">Reference proteome</keyword>
<dbReference type="CDD" id="cd01288">
    <property type="entry name" value="FabZ"/>
    <property type="match status" value="1"/>
</dbReference>
<dbReference type="PATRIC" id="fig|1094558.3.peg.1284"/>
<dbReference type="Gene3D" id="3.10.129.10">
    <property type="entry name" value="Hotdog Thioesterase"/>
    <property type="match status" value="1"/>
</dbReference>
<comment type="caution">
    <text evidence="10">The sequence shown here is derived from an EMBL/GenBank/DDBJ whole genome shotgun (WGS) entry which is preliminary data.</text>
</comment>
<evidence type="ECO:0000256" key="1">
    <source>
        <dbReference type="ARBA" id="ARBA00004496"/>
    </source>
</evidence>
<evidence type="ECO:0000256" key="8">
    <source>
        <dbReference type="ARBA" id="ARBA00025049"/>
    </source>
</evidence>
<dbReference type="GO" id="GO:0009245">
    <property type="term" value="P:lipid A biosynthetic process"/>
    <property type="evidence" value="ECO:0007669"/>
    <property type="project" value="UniProtKB-UniRule"/>
</dbReference>
<evidence type="ECO:0000256" key="7">
    <source>
        <dbReference type="ARBA" id="ARBA00023239"/>
    </source>
</evidence>
<feature type="active site" evidence="9">
    <location>
        <position position="59"/>
    </location>
</feature>
<organism evidence="10 11">
    <name type="scientific">Bartonella tamiae Th239</name>
    <dbReference type="NCBI Taxonomy" id="1094558"/>
    <lineage>
        <taxon>Bacteria</taxon>
        <taxon>Pseudomonadati</taxon>
        <taxon>Pseudomonadota</taxon>
        <taxon>Alphaproteobacteria</taxon>
        <taxon>Hyphomicrobiales</taxon>
        <taxon>Bartonellaceae</taxon>
        <taxon>Bartonella</taxon>
    </lineage>
</organism>
<dbReference type="Proteomes" id="UP000008952">
    <property type="component" value="Unassembled WGS sequence"/>
</dbReference>
<evidence type="ECO:0000256" key="9">
    <source>
        <dbReference type="HAMAP-Rule" id="MF_00406"/>
    </source>
</evidence>
<keyword evidence="4 9" id="KW-0444">Lipid biosynthesis</keyword>
<dbReference type="FunFam" id="3.10.129.10:FF:000001">
    <property type="entry name" value="3-hydroxyacyl-[acyl-carrier-protein] dehydratase FabZ"/>
    <property type="match status" value="1"/>
</dbReference>
<dbReference type="GO" id="GO:0019171">
    <property type="term" value="F:(3R)-hydroxyacyl-[acyl-carrier-protein] dehydratase activity"/>
    <property type="evidence" value="ECO:0007669"/>
    <property type="project" value="UniProtKB-EC"/>
</dbReference>
<evidence type="ECO:0000256" key="3">
    <source>
        <dbReference type="ARBA" id="ARBA00022490"/>
    </source>
</evidence>
<gene>
    <name evidence="9" type="primary">fabZ</name>
    <name evidence="10" type="ORF">ME5_01186</name>
</gene>
<keyword evidence="6 9" id="KW-0443">Lipid metabolism</keyword>
<name>J1JVQ2_9HYPH</name>
<dbReference type="NCBIfam" id="NF000582">
    <property type="entry name" value="PRK00006.1"/>
    <property type="match status" value="1"/>
</dbReference>
<dbReference type="GO" id="GO:0005737">
    <property type="term" value="C:cytoplasm"/>
    <property type="evidence" value="ECO:0007669"/>
    <property type="project" value="UniProtKB-SubCell"/>
</dbReference>